<dbReference type="Proteomes" id="UP001497600">
    <property type="component" value="Chromosome G"/>
</dbReference>
<feature type="transmembrane region" description="Helical" evidence="7">
    <location>
        <begin position="404"/>
        <end position="426"/>
    </location>
</feature>
<feature type="transmembrane region" description="Helical" evidence="7">
    <location>
        <begin position="356"/>
        <end position="383"/>
    </location>
</feature>
<evidence type="ECO:0000256" key="6">
    <source>
        <dbReference type="RuleBase" id="RU362091"/>
    </source>
</evidence>
<feature type="transmembrane region" description="Helical" evidence="7">
    <location>
        <begin position="295"/>
        <end position="320"/>
    </location>
</feature>
<proteinExistence type="inferred from homology"/>
<dbReference type="InterPro" id="IPR001734">
    <property type="entry name" value="Na/solute_symporter"/>
</dbReference>
<feature type="transmembrane region" description="Helical" evidence="7">
    <location>
        <begin position="15"/>
        <end position="38"/>
    </location>
</feature>
<feature type="transmembrane region" description="Helical" evidence="7">
    <location>
        <begin position="172"/>
        <end position="192"/>
    </location>
</feature>
<dbReference type="CDD" id="cd11476">
    <property type="entry name" value="SLC5sbd_DUR3"/>
    <property type="match status" value="1"/>
</dbReference>
<feature type="transmembrane region" description="Helical" evidence="7">
    <location>
        <begin position="138"/>
        <end position="166"/>
    </location>
</feature>
<reference evidence="8 9" key="1">
    <citation type="submission" date="2024-01" db="EMBL/GenBank/DDBJ databases">
        <authorList>
            <consortium name="Genoscope - CEA"/>
            <person name="William W."/>
        </authorList>
    </citation>
    <scope>NUCLEOTIDE SEQUENCE [LARGE SCALE GENOMIC DNA]</scope>
    <source>
        <strain evidence="8 9">29B2s-10</strain>
    </source>
</reference>
<sequence>MSTQDQAVELLGKSAGYGILVGVGALFAIAIVIATKLSNKYLNENSNSTEMFMVANRSVGIGLTISAVYSSWTWATAFLWCVTMVYLYGVMSSLWFGAGTTVQICLMAVLGIEAKKKIPGSHTSLEIVEIRYGRACHLLYMFLSLVNNLLSCSSMILGASGAISIIAGNLNIVASTMLIPFGVILYTTVGGLKSTFLTDYVHSFILLVVLCYITTAVLVSDQIGGIGGLYDLALEHDGKRYIEGNYKGSILTGKSEGALFFGLIHAIGDTGLTVMDSSFWQKSFSADLKSSVPGYIIGGSVAFANPWALGTIVGLASIILEDSPSFPTYPRQMTSFEVNSGFGLPYVLKAVLGDGALGALLLVIYLAVTSTVSAQMISVSSIISFDIYKKYIKPDAKNKQLIRISHLGVISFGLFAAGFSVMLHFVGVDMTWMGYFYSMLICPGVIPLVLTLTWSRQTTLAAFLSPIIGMVAGISVWLSTAYALYGEVTIITTGAQLPCLYGSLTTILLPGIVSVLISLTINPYTFDWNKFKEVDILVVDDEEESDSVQISSGSSSSSDIPISKQNDVGFEVIDVSNEDEEKAQVGTSEEDRIISLYYKLAYGSTVFTLLLTWVAWPMPLYRDWIFSRTFFFGWTTVSLLWLYLAFIVVGLFPLWDGRHELSKVFKGVWRDYIVGKGSHVVAA</sequence>
<feature type="transmembrane region" description="Helical" evidence="7">
    <location>
        <begin position="432"/>
        <end position="453"/>
    </location>
</feature>
<feature type="transmembrane region" description="Helical" evidence="7">
    <location>
        <begin position="631"/>
        <end position="655"/>
    </location>
</feature>
<feature type="transmembrane region" description="Helical" evidence="7">
    <location>
        <begin position="460"/>
        <end position="480"/>
    </location>
</feature>
<feature type="transmembrane region" description="Helical" evidence="7">
    <location>
        <begin position="59"/>
        <end position="88"/>
    </location>
</feature>
<evidence type="ECO:0000256" key="1">
    <source>
        <dbReference type="ARBA" id="ARBA00004141"/>
    </source>
</evidence>
<comment type="similarity">
    <text evidence="2 6">Belongs to the sodium:solute symporter (SSF) (TC 2.A.21) family.</text>
</comment>
<dbReference type="PANTHER" id="PTHR46154">
    <property type="match status" value="1"/>
</dbReference>
<feature type="transmembrane region" description="Helical" evidence="7">
    <location>
        <begin position="500"/>
        <end position="521"/>
    </location>
</feature>
<dbReference type="PANTHER" id="PTHR46154:SF3">
    <property type="entry name" value="DUR32P"/>
    <property type="match status" value="1"/>
</dbReference>
<comment type="subcellular location">
    <subcellularLocation>
        <location evidence="1">Membrane</location>
        <topology evidence="1">Multi-pass membrane protein</topology>
    </subcellularLocation>
</comment>
<accession>A0ABP0EHF4</accession>
<feature type="transmembrane region" description="Helical" evidence="7">
    <location>
        <begin position="204"/>
        <end position="230"/>
    </location>
</feature>
<keyword evidence="9" id="KW-1185">Reference proteome</keyword>
<evidence type="ECO:0000313" key="9">
    <source>
        <dbReference type="Proteomes" id="UP001497600"/>
    </source>
</evidence>
<evidence type="ECO:0000256" key="3">
    <source>
        <dbReference type="ARBA" id="ARBA00022692"/>
    </source>
</evidence>
<gene>
    <name evidence="8" type="primary">DUR3</name>
    <name evidence="8" type="ORF">CAAN4_G07844</name>
</gene>
<feature type="transmembrane region" description="Helical" evidence="7">
    <location>
        <begin position="94"/>
        <end position="112"/>
    </location>
</feature>
<keyword evidence="4 7" id="KW-1133">Transmembrane helix</keyword>
<feature type="transmembrane region" description="Helical" evidence="7">
    <location>
        <begin position="257"/>
        <end position="275"/>
    </location>
</feature>
<keyword evidence="5 7" id="KW-0472">Membrane</keyword>
<name>A0ABP0EHF4_9ASCO</name>
<evidence type="ECO:0000256" key="2">
    <source>
        <dbReference type="ARBA" id="ARBA00006434"/>
    </source>
</evidence>
<dbReference type="EMBL" id="OZ004259">
    <property type="protein sequence ID" value="CAK7917304.1"/>
    <property type="molecule type" value="Genomic_DNA"/>
</dbReference>
<organism evidence="8 9">
    <name type="scientific">[Candida] anglica</name>
    <dbReference type="NCBI Taxonomy" id="148631"/>
    <lineage>
        <taxon>Eukaryota</taxon>
        <taxon>Fungi</taxon>
        <taxon>Dikarya</taxon>
        <taxon>Ascomycota</taxon>
        <taxon>Saccharomycotina</taxon>
        <taxon>Pichiomycetes</taxon>
        <taxon>Debaryomycetaceae</taxon>
        <taxon>Kurtzmaniella</taxon>
    </lineage>
</organism>
<keyword evidence="3 7" id="KW-0812">Transmembrane</keyword>
<feature type="transmembrane region" description="Helical" evidence="7">
    <location>
        <begin position="596"/>
        <end position="616"/>
    </location>
</feature>
<evidence type="ECO:0000256" key="4">
    <source>
        <dbReference type="ARBA" id="ARBA00022989"/>
    </source>
</evidence>
<evidence type="ECO:0000256" key="7">
    <source>
        <dbReference type="SAM" id="Phobius"/>
    </source>
</evidence>
<dbReference type="InterPro" id="IPR031155">
    <property type="entry name" value="DUR"/>
</dbReference>
<evidence type="ECO:0000313" key="8">
    <source>
        <dbReference type="EMBL" id="CAK7917304.1"/>
    </source>
</evidence>
<dbReference type="InterPro" id="IPR038377">
    <property type="entry name" value="Na/Glc_symporter_sf"/>
</dbReference>
<dbReference type="Gene3D" id="1.20.1730.10">
    <property type="entry name" value="Sodium/glucose cotransporter"/>
    <property type="match status" value="1"/>
</dbReference>
<protein>
    <submittedName>
        <fullName evidence="8">Urea active transporter</fullName>
    </submittedName>
</protein>
<dbReference type="Pfam" id="PF00474">
    <property type="entry name" value="SSF"/>
    <property type="match status" value="1"/>
</dbReference>
<dbReference type="PROSITE" id="PS50283">
    <property type="entry name" value="NA_SOLUT_SYMP_3"/>
    <property type="match status" value="1"/>
</dbReference>
<evidence type="ECO:0000256" key="5">
    <source>
        <dbReference type="ARBA" id="ARBA00023136"/>
    </source>
</evidence>